<dbReference type="EMBL" id="UOGI01000197">
    <property type="protein sequence ID" value="VAX33684.1"/>
    <property type="molecule type" value="Genomic_DNA"/>
</dbReference>
<sequence length="116" mass="12970">MNSDIAKLPDNPEVLKEIKVIRHIRYKYACRSCEGVESEGGAVRTAKLPAQIIPQGIVTPGLLAYILISKYADAMPFYRQEKAVPVVEEFKQWLDKCPSCLIPWGLFDAYLGGVTK</sequence>
<organism evidence="2">
    <name type="scientific">hydrothermal vent metagenome</name>
    <dbReference type="NCBI Taxonomy" id="652676"/>
    <lineage>
        <taxon>unclassified sequences</taxon>
        <taxon>metagenomes</taxon>
        <taxon>ecological metagenomes</taxon>
    </lineage>
</organism>
<name>A0A3B1DCB1_9ZZZZ</name>
<dbReference type="PANTHER" id="PTHR33678">
    <property type="entry name" value="BLL1576 PROTEIN"/>
    <property type="match status" value="1"/>
</dbReference>
<feature type="domain" description="Transposase IS66 central" evidence="1">
    <location>
        <begin position="56"/>
        <end position="84"/>
    </location>
</feature>
<dbReference type="InterPro" id="IPR004291">
    <property type="entry name" value="Transposase_IS66_central"/>
</dbReference>
<dbReference type="Pfam" id="PF03050">
    <property type="entry name" value="DDE_Tnp_IS66"/>
    <property type="match status" value="1"/>
</dbReference>
<accession>A0A3B1DCB1</accession>
<proteinExistence type="predicted"/>
<protein>
    <submittedName>
        <fullName evidence="2">Mobile element protein</fullName>
    </submittedName>
</protein>
<dbReference type="AlphaFoldDB" id="A0A3B1DCB1"/>
<evidence type="ECO:0000259" key="1">
    <source>
        <dbReference type="Pfam" id="PF03050"/>
    </source>
</evidence>
<gene>
    <name evidence="2" type="ORF">MNBD_NITROSPIRAE03-1902</name>
</gene>
<dbReference type="InterPro" id="IPR052344">
    <property type="entry name" value="Transposase-related"/>
</dbReference>
<evidence type="ECO:0000313" key="2">
    <source>
        <dbReference type="EMBL" id="VAX33684.1"/>
    </source>
</evidence>
<reference evidence="2" key="1">
    <citation type="submission" date="2018-06" db="EMBL/GenBank/DDBJ databases">
        <authorList>
            <person name="Zhirakovskaya E."/>
        </authorList>
    </citation>
    <scope>NUCLEOTIDE SEQUENCE</scope>
</reference>